<gene>
    <name evidence="2" type="ORF">WL88_23630</name>
</gene>
<protein>
    <submittedName>
        <fullName evidence="2">Uncharacterized protein</fullName>
    </submittedName>
</protein>
<sequence>MIVYSGIESTESLSHRKLPLSGDKTSRPRAHVAGIAAACTHAVARARRDAHADAGAAQPS</sequence>
<evidence type="ECO:0000313" key="2">
    <source>
        <dbReference type="EMBL" id="KWF47400.1"/>
    </source>
</evidence>
<evidence type="ECO:0000256" key="1">
    <source>
        <dbReference type="SAM" id="MobiDB-lite"/>
    </source>
</evidence>
<reference evidence="2 3" key="1">
    <citation type="submission" date="2015-11" db="EMBL/GenBank/DDBJ databases">
        <title>Expanding the genomic diversity of Burkholderia species for the development of highly accurate diagnostics.</title>
        <authorList>
            <person name="Sahl J."/>
            <person name="Keim P."/>
            <person name="Wagner D."/>
        </authorList>
    </citation>
    <scope>NUCLEOTIDE SEQUENCE [LARGE SCALE GENOMIC DNA]</scope>
    <source>
        <strain evidence="2 3">MSMB378WGS</strain>
    </source>
</reference>
<feature type="region of interest" description="Disordered" evidence="1">
    <location>
        <begin position="1"/>
        <end position="26"/>
    </location>
</feature>
<dbReference type="Proteomes" id="UP000063236">
    <property type="component" value="Unassembled WGS sequence"/>
</dbReference>
<name>A0AAW3PAM3_9BURK</name>
<comment type="caution">
    <text evidence="2">The sequence shown here is derived from an EMBL/GenBank/DDBJ whole genome shotgun (WGS) entry which is preliminary data.</text>
</comment>
<proteinExistence type="predicted"/>
<dbReference type="EMBL" id="LPJV01000054">
    <property type="protein sequence ID" value="KWF47400.1"/>
    <property type="molecule type" value="Genomic_DNA"/>
</dbReference>
<organism evidence="2 3">
    <name type="scientific">Burkholderia diffusa</name>
    <dbReference type="NCBI Taxonomy" id="488732"/>
    <lineage>
        <taxon>Bacteria</taxon>
        <taxon>Pseudomonadati</taxon>
        <taxon>Pseudomonadota</taxon>
        <taxon>Betaproteobacteria</taxon>
        <taxon>Burkholderiales</taxon>
        <taxon>Burkholderiaceae</taxon>
        <taxon>Burkholderia</taxon>
        <taxon>Burkholderia cepacia complex</taxon>
    </lineage>
</organism>
<evidence type="ECO:0000313" key="3">
    <source>
        <dbReference type="Proteomes" id="UP000063236"/>
    </source>
</evidence>
<dbReference type="AlphaFoldDB" id="A0AAW3PAM3"/>
<accession>A0AAW3PAM3</accession>